<reference evidence="3 4" key="1">
    <citation type="submission" date="2019-02" db="EMBL/GenBank/DDBJ databases">
        <title>Genome sequencing of the rare red list fungi Dentipellis fragilis.</title>
        <authorList>
            <person name="Buettner E."/>
            <person name="Kellner H."/>
        </authorList>
    </citation>
    <scope>NUCLEOTIDE SEQUENCE [LARGE SCALE GENOMIC DNA]</scope>
    <source>
        <strain evidence="3 4">DSM 105465</strain>
    </source>
</reference>
<name>A0A4Y9YX49_9AGAM</name>
<accession>A0A4Y9YX49</accession>
<feature type="domain" description="Ubiquitin-like" evidence="2">
    <location>
        <begin position="950"/>
        <end position="1022"/>
    </location>
</feature>
<proteinExistence type="predicted"/>
<gene>
    <name evidence="3" type="ORF">EVG20_g4040</name>
</gene>
<evidence type="ECO:0000259" key="2">
    <source>
        <dbReference type="Pfam" id="PF22893"/>
    </source>
</evidence>
<feature type="region of interest" description="Disordered" evidence="1">
    <location>
        <begin position="707"/>
        <end position="727"/>
    </location>
</feature>
<dbReference type="Pfam" id="PF22893">
    <property type="entry name" value="ULD_2"/>
    <property type="match status" value="1"/>
</dbReference>
<dbReference type="Proteomes" id="UP000298327">
    <property type="component" value="Unassembled WGS sequence"/>
</dbReference>
<dbReference type="STRING" id="205917.A0A4Y9YX49"/>
<keyword evidence="4" id="KW-1185">Reference proteome</keyword>
<organism evidence="3 4">
    <name type="scientific">Dentipellis fragilis</name>
    <dbReference type="NCBI Taxonomy" id="205917"/>
    <lineage>
        <taxon>Eukaryota</taxon>
        <taxon>Fungi</taxon>
        <taxon>Dikarya</taxon>
        <taxon>Basidiomycota</taxon>
        <taxon>Agaricomycotina</taxon>
        <taxon>Agaricomycetes</taxon>
        <taxon>Russulales</taxon>
        <taxon>Hericiaceae</taxon>
        <taxon>Dentipellis</taxon>
    </lineage>
</organism>
<dbReference type="OrthoDB" id="3070249at2759"/>
<feature type="region of interest" description="Disordered" evidence="1">
    <location>
        <begin position="368"/>
        <end position="454"/>
    </location>
</feature>
<feature type="region of interest" description="Disordered" evidence="1">
    <location>
        <begin position="212"/>
        <end position="233"/>
    </location>
</feature>
<evidence type="ECO:0000313" key="3">
    <source>
        <dbReference type="EMBL" id="TFY67156.1"/>
    </source>
</evidence>
<feature type="region of interest" description="Disordered" evidence="1">
    <location>
        <begin position="130"/>
        <end position="175"/>
    </location>
</feature>
<feature type="region of interest" description="Disordered" evidence="1">
    <location>
        <begin position="1176"/>
        <end position="1213"/>
    </location>
</feature>
<protein>
    <recommendedName>
        <fullName evidence="2">Ubiquitin-like domain-containing protein</fullName>
    </recommendedName>
</protein>
<feature type="compositionally biased region" description="Basic and acidic residues" evidence="1">
    <location>
        <begin position="219"/>
        <end position="230"/>
    </location>
</feature>
<comment type="caution">
    <text evidence="3">The sequence shown here is derived from an EMBL/GenBank/DDBJ whole genome shotgun (WGS) entry which is preliminary data.</text>
</comment>
<dbReference type="InterPro" id="IPR054464">
    <property type="entry name" value="ULD_fung"/>
</dbReference>
<feature type="compositionally biased region" description="Low complexity" evidence="1">
    <location>
        <begin position="404"/>
        <end position="446"/>
    </location>
</feature>
<feature type="compositionally biased region" description="Basic and acidic residues" evidence="1">
    <location>
        <begin position="1187"/>
        <end position="1197"/>
    </location>
</feature>
<sequence>MCESCRDRYRGYGNTKRVKWKRERESAMAELDRMRETEDRRRADAGLPQPISELPPAERRAWEGNVILGMPPSSEPDSTDSTLPVRMCTVSHCHAVLPTNYEFRRCEQHRLQNRHHSKLKRVRDKESKLVPIFDDRRQSSQLYGDGDDDGEMRERSEIPSEADDERPSILGIPPAARGLRRSNHVCTIKWCHNLLDPSSPWKMCEAHREKDRAQRRRKAERDREKQRAQEESGGMVFVNTTSTREGSTIVGDVDGQEATYREETLETGDQDTFERVGSVEQQSVVFMDPLLPPEFECPEPQTPGPSQDTMPMVPLVEDISAQDTQSTSAPPKKRMRLNNDQPIKRRLKAIKVPEKAIITAAAAAASPDFTANDAGSGSSAAVATPDPSSSTTPEVDPQQEFESASRPPSTAPTQPSTPVPVASAPASASTPAPAASPRSNSRSRPTLHMSYPLAQPPFYTPSPFPMPYPFPAFQPSPFAPPPPGFMYPAPGAWGMFGAAGLGVMGGGPNAEAPRTAPTDLTRPHAQPEAKKRKRASRAKEKDSGLKIVMVAPGPSHPSPPPMGSLADPSGMVQETTFHWVEPKHPPVPVGPPSPPTALTPPPVSVPTPALVPIPTSTSALAPVVVASRAPATFPAIASITVPASAPALVPAASLTPATVRLLSYDTDIDADADMPASVAHMRRLGLSPYDPRGRAGHDLRALQSPYQETAGEGEDEASPGAEESSWREERHGYVFDFIVSRLACYLPAVRPPAKPPHPPSIDTAMPAVAFTIGSFGDILALGGIASAVAKTIRGCASAPAEYQEFIAEVKSFARMLDQIERLCADHIGPSSRTNETPSGLLDEISTGYELLNYIYPKINAYEASLGKGVAGKNSWIDKVTWSLLRLPDVVQWRAGQAICRGNLQTYMLILQARAVDCLTKVAEEERMSLLRVVRTLEERPASLGYPWERGQSIELVDFLNIPILIPTQFCKTWDEFDNFLKYYFCRKESSRAGHELVVGNHYSITSKTGSDLTGPAQWRSMAETQIFMNAILMVPTTKTSNATPAAFVSWAQSPTRKVEITHCGIWSRTVEKARDGRISSPSRSSGDEGRDEIIRFLCRIQWEAHQHTWQDSVRAPYDQHPQDPVRALYSLLQALGETTHGVEWSFFQSGVTHYEVRCQFYGPQMRWLGLSPYDPRGRAGALQGPHQEMEGEGKDEASPGAEESSWREDKRSC</sequence>
<feature type="region of interest" description="Disordered" evidence="1">
    <location>
        <begin position="507"/>
        <end position="545"/>
    </location>
</feature>
<feature type="region of interest" description="Disordered" evidence="1">
    <location>
        <begin position="320"/>
        <end position="345"/>
    </location>
</feature>
<dbReference type="EMBL" id="SEOQ01000198">
    <property type="protein sequence ID" value="TFY67156.1"/>
    <property type="molecule type" value="Genomic_DNA"/>
</dbReference>
<feature type="compositionally biased region" description="Basic and acidic residues" evidence="1">
    <location>
        <begin position="1204"/>
        <end position="1213"/>
    </location>
</feature>
<feature type="compositionally biased region" description="Polar residues" evidence="1">
    <location>
        <begin position="373"/>
        <end position="393"/>
    </location>
</feature>
<feature type="compositionally biased region" description="Basic and acidic residues" evidence="1">
    <location>
        <begin position="22"/>
        <end position="44"/>
    </location>
</feature>
<feature type="region of interest" description="Disordered" evidence="1">
    <location>
        <begin position="20"/>
        <end position="53"/>
    </location>
</feature>
<evidence type="ECO:0000313" key="4">
    <source>
        <dbReference type="Proteomes" id="UP000298327"/>
    </source>
</evidence>
<dbReference type="AlphaFoldDB" id="A0A4Y9YX49"/>
<evidence type="ECO:0000256" key="1">
    <source>
        <dbReference type="SAM" id="MobiDB-lite"/>
    </source>
</evidence>